<keyword evidence="4 6" id="KW-1133">Transmembrane helix</keyword>
<feature type="transmembrane region" description="Helical" evidence="6">
    <location>
        <begin position="283"/>
        <end position="303"/>
    </location>
</feature>
<dbReference type="PANTHER" id="PTHR35007">
    <property type="entry name" value="INTEGRAL MEMBRANE PROTEIN-RELATED"/>
    <property type="match status" value="1"/>
</dbReference>
<feature type="transmembrane region" description="Helical" evidence="6">
    <location>
        <begin position="6"/>
        <end position="27"/>
    </location>
</feature>
<evidence type="ECO:0000256" key="1">
    <source>
        <dbReference type="ARBA" id="ARBA00004651"/>
    </source>
</evidence>
<evidence type="ECO:0000313" key="9">
    <source>
        <dbReference type="Proteomes" id="UP001321475"/>
    </source>
</evidence>
<organism evidence="8 9">
    <name type="scientific">Paraoerskovia sediminicola</name>
    <dbReference type="NCBI Taxonomy" id="1138587"/>
    <lineage>
        <taxon>Bacteria</taxon>
        <taxon>Bacillati</taxon>
        <taxon>Actinomycetota</taxon>
        <taxon>Actinomycetes</taxon>
        <taxon>Micrococcales</taxon>
        <taxon>Cellulomonadaceae</taxon>
        <taxon>Paraoerskovia</taxon>
    </lineage>
</organism>
<dbReference type="PANTHER" id="PTHR35007:SF2">
    <property type="entry name" value="PILUS ASSEMBLE PROTEIN"/>
    <property type="match status" value="1"/>
</dbReference>
<dbReference type="InterPro" id="IPR018076">
    <property type="entry name" value="T2SS_GspF_dom"/>
</dbReference>
<dbReference type="RefSeq" id="WP_286218200.1">
    <property type="nucleotide sequence ID" value="NZ_AP027729.1"/>
</dbReference>
<evidence type="ECO:0000259" key="7">
    <source>
        <dbReference type="Pfam" id="PF00482"/>
    </source>
</evidence>
<dbReference type="Proteomes" id="UP001321475">
    <property type="component" value="Chromosome"/>
</dbReference>
<feature type="domain" description="Type II secretion system protein GspF" evidence="7">
    <location>
        <begin position="178"/>
        <end position="301"/>
    </location>
</feature>
<evidence type="ECO:0000256" key="5">
    <source>
        <dbReference type="ARBA" id="ARBA00023136"/>
    </source>
</evidence>
<comment type="subcellular location">
    <subcellularLocation>
        <location evidence="1">Cell membrane</location>
        <topology evidence="1">Multi-pass membrane protein</topology>
    </subcellularLocation>
</comment>
<feature type="transmembrane region" description="Helical" evidence="6">
    <location>
        <begin position="111"/>
        <end position="130"/>
    </location>
</feature>
<evidence type="ECO:0000256" key="6">
    <source>
        <dbReference type="SAM" id="Phobius"/>
    </source>
</evidence>
<proteinExistence type="predicted"/>
<evidence type="ECO:0000256" key="4">
    <source>
        <dbReference type="ARBA" id="ARBA00022989"/>
    </source>
</evidence>
<dbReference type="Pfam" id="PF00482">
    <property type="entry name" value="T2SSF"/>
    <property type="match status" value="1"/>
</dbReference>
<protein>
    <submittedName>
        <fullName evidence="8">Pilus assembly protein TadB</fullName>
    </submittedName>
</protein>
<sequence length="313" mass="33143">MTGGWAVEGALAGLGVGVGITLTLSALRARRIRLDERVSPYLRAHDSRSALLATDGGAGTGAGPLVLLLRPARDTAVRVIERLGSSHADVERRLRRAGSHDPVEAFRTRQVIWAVVGITCGLALSMLLAVSRGVDVFVAGLLVAVLGVVGALACDHDLTRRARRHEARMQAEFPAVAELLALAVGAGEGPLAAIDRVARTVHGALAREFVELRARMRSGVPLAAALEGLAERTELPTLTRFARAVAVAVERGTPIADVLRAQAQDVRESGRRELMEQGGKKEIAMLVPVVFLVLPVTVVFALYPGLVTLRIGL</sequence>
<name>A0ABM8FZ42_9CELL</name>
<keyword evidence="3 6" id="KW-0812">Transmembrane</keyword>
<reference evidence="9" key="1">
    <citation type="journal article" date="2019" name="Int. J. Syst. Evol. Microbiol.">
        <title>The Global Catalogue of Microorganisms (GCM) 10K type strain sequencing project: providing services to taxonomists for standard genome sequencing and annotation.</title>
        <authorList>
            <consortium name="The Broad Institute Genomics Platform"/>
            <consortium name="The Broad Institute Genome Sequencing Center for Infectious Disease"/>
            <person name="Wu L."/>
            <person name="Ma J."/>
        </authorList>
    </citation>
    <scope>NUCLEOTIDE SEQUENCE [LARGE SCALE GENOMIC DNA]</scope>
    <source>
        <strain evidence="9">NBRC 108565</strain>
    </source>
</reference>
<feature type="transmembrane region" description="Helical" evidence="6">
    <location>
        <begin position="136"/>
        <end position="154"/>
    </location>
</feature>
<evidence type="ECO:0000313" key="8">
    <source>
        <dbReference type="EMBL" id="BDZ40881.1"/>
    </source>
</evidence>
<keyword evidence="9" id="KW-1185">Reference proteome</keyword>
<evidence type="ECO:0000256" key="3">
    <source>
        <dbReference type="ARBA" id="ARBA00022692"/>
    </source>
</evidence>
<dbReference type="EMBL" id="AP027729">
    <property type="protein sequence ID" value="BDZ40881.1"/>
    <property type="molecule type" value="Genomic_DNA"/>
</dbReference>
<keyword evidence="5 6" id="KW-0472">Membrane</keyword>
<accession>A0ABM8FZ42</accession>
<keyword evidence="2" id="KW-1003">Cell membrane</keyword>
<gene>
    <name evidence="8" type="ORF">GCM10025865_01800</name>
</gene>
<evidence type="ECO:0000256" key="2">
    <source>
        <dbReference type="ARBA" id="ARBA00022475"/>
    </source>
</evidence>